<accession>A0A183G4M8</accession>
<name>A0A183G4M8_HELPZ</name>
<dbReference type="AlphaFoldDB" id="A0A183G4M8"/>
<evidence type="ECO:0000313" key="1">
    <source>
        <dbReference type="Proteomes" id="UP000050761"/>
    </source>
</evidence>
<evidence type="ECO:0000313" key="2">
    <source>
        <dbReference type="WBParaSite" id="HPBE_0001648701-mRNA-1"/>
    </source>
</evidence>
<dbReference type="PANTHER" id="PTHR34401">
    <property type="entry name" value="PROTEIN CBG12388-RELATED"/>
    <property type="match status" value="1"/>
</dbReference>
<organism evidence="1 2">
    <name type="scientific">Heligmosomoides polygyrus</name>
    <name type="common">Parasitic roundworm</name>
    <dbReference type="NCBI Taxonomy" id="6339"/>
    <lineage>
        <taxon>Eukaryota</taxon>
        <taxon>Metazoa</taxon>
        <taxon>Ecdysozoa</taxon>
        <taxon>Nematoda</taxon>
        <taxon>Chromadorea</taxon>
        <taxon>Rhabditida</taxon>
        <taxon>Rhabditina</taxon>
        <taxon>Rhabditomorpha</taxon>
        <taxon>Strongyloidea</taxon>
        <taxon>Heligmosomidae</taxon>
        <taxon>Heligmosomoides</taxon>
    </lineage>
</organism>
<proteinExistence type="predicted"/>
<dbReference type="Proteomes" id="UP000050761">
    <property type="component" value="Unassembled WGS sequence"/>
</dbReference>
<keyword evidence="1" id="KW-1185">Reference proteome</keyword>
<reference evidence="2" key="1">
    <citation type="submission" date="2019-09" db="UniProtKB">
        <authorList>
            <consortium name="WormBaseParasite"/>
        </authorList>
    </citation>
    <scope>IDENTIFICATION</scope>
</reference>
<sequence>LNAILACTLTCGGWPMKKFISKSTIDVLHGSRREETTRVCTCSEMSECYQEAKQQAFDCFDPCWNEINTYGLTKEPENLRVCFEQRRGFVDDIIHCFSTKIKACEDDPEKARVTHVKTYDYPDMIKRVEDVINEQIQTFLNSITSNHVKVNLSSSFVFDHVWSLHRPNFALRALRAHSIDSAGPICIAYRARYGGS</sequence>
<dbReference type="PANTHER" id="PTHR34401:SF1">
    <property type="entry name" value="DUF19 DOMAIN-CONTAINING PROTEIN"/>
    <property type="match status" value="1"/>
</dbReference>
<protein>
    <submittedName>
        <fullName evidence="2">DB domain-containing protein</fullName>
    </submittedName>
</protein>
<dbReference type="WBParaSite" id="HPBE_0001648701-mRNA-1">
    <property type="protein sequence ID" value="HPBE_0001648701-mRNA-1"/>
    <property type="gene ID" value="HPBE_0001648701"/>
</dbReference>